<dbReference type="Proteomes" id="UP000692954">
    <property type="component" value="Unassembled WGS sequence"/>
</dbReference>
<keyword evidence="5" id="KW-0862">Zinc</keyword>
<reference evidence="11" key="1">
    <citation type="submission" date="2021-01" db="EMBL/GenBank/DDBJ databases">
        <authorList>
            <consortium name="Genoscope - CEA"/>
            <person name="William W."/>
        </authorList>
    </citation>
    <scope>NUCLEOTIDE SEQUENCE</scope>
</reference>
<comment type="caution">
    <text evidence="11">The sequence shown here is derived from an EMBL/GenBank/DDBJ whole genome shotgun (WGS) entry which is preliminary data.</text>
</comment>
<dbReference type="OrthoDB" id="9984778at2759"/>
<evidence type="ECO:0000256" key="8">
    <source>
        <dbReference type="PROSITE-ProRule" id="PRU00175"/>
    </source>
</evidence>
<dbReference type="GO" id="GO:0016020">
    <property type="term" value="C:membrane"/>
    <property type="evidence" value="ECO:0007669"/>
    <property type="project" value="UniProtKB-SubCell"/>
</dbReference>
<keyword evidence="3" id="KW-0479">Metal-binding</keyword>
<feature type="transmembrane region" description="Helical" evidence="9">
    <location>
        <begin position="255"/>
        <end position="276"/>
    </location>
</feature>
<keyword evidence="6 9" id="KW-1133">Transmembrane helix</keyword>
<evidence type="ECO:0000256" key="5">
    <source>
        <dbReference type="ARBA" id="ARBA00022833"/>
    </source>
</evidence>
<dbReference type="GO" id="GO:0008270">
    <property type="term" value="F:zinc ion binding"/>
    <property type="evidence" value="ECO:0007669"/>
    <property type="project" value="UniProtKB-KW"/>
</dbReference>
<name>A0A8S1N391_9CILI</name>
<dbReference type="InterPro" id="IPR001841">
    <property type="entry name" value="Znf_RING"/>
</dbReference>
<keyword evidence="12" id="KW-1185">Reference proteome</keyword>
<evidence type="ECO:0000256" key="6">
    <source>
        <dbReference type="ARBA" id="ARBA00022989"/>
    </source>
</evidence>
<dbReference type="PANTHER" id="PTHR46539">
    <property type="entry name" value="E3 UBIQUITIN-PROTEIN LIGASE ATL42"/>
    <property type="match status" value="1"/>
</dbReference>
<comment type="subcellular location">
    <subcellularLocation>
        <location evidence="1">Membrane</location>
    </subcellularLocation>
</comment>
<evidence type="ECO:0000256" key="9">
    <source>
        <dbReference type="SAM" id="Phobius"/>
    </source>
</evidence>
<dbReference type="PROSITE" id="PS50089">
    <property type="entry name" value="ZF_RING_2"/>
    <property type="match status" value="1"/>
</dbReference>
<evidence type="ECO:0000259" key="10">
    <source>
        <dbReference type="PROSITE" id="PS50089"/>
    </source>
</evidence>
<dbReference type="EMBL" id="CAJJDN010000042">
    <property type="protein sequence ID" value="CAD8081484.1"/>
    <property type="molecule type" value="Genomic_DNA"/>
</dbReference>
<gene>
    <name evidence="11" type="ORF">PSON_ATCC_30995.1.T0420066</name>
</gene>
<evidence type="ECO:0000256" key="2">
    <source>
        <dbReference type="ARBA" id="ARBA00022692"/>
    </source>
</evidence>
<dbReference type="PANTHER" id="PTHR46539:SF1">
    <property type="entry name" value="E3 UBIQUITIN-PROTEIN LIGASE ATL42"/>
    <property type="match status" value="1"/>
</dbReference>
<dbReference type="AlphaFoldDB" id="A0A8S1N391"/>
<organism evidence="11 12">
    <name type="scientific">Paramecium sonneborni</name>
    <dbReference type="NCBI Taxonomy" id="65129"/>
    <lineage>
        <taxon>Eukaryota</taxon>
        <taxon>Sar</taxon>
        <taxon>Alveolata</taxon>
        <taxon>Ciliophora</taxon>
        <taxon>Intramacronucleata</taxon>
        <taxon>Oligohymenophorea</taxon>
        <taxon>Peniculida</taxon>
        <taxon>Parameciidae</taxon>
        <taxon>Paramecium</taxon>
    </lineage>
</organism>
<keyword evidence="7 9" id="KW-0472">Membrane</keyword>
<dbReference type="Pfam" id="PF13639">
    <property type="entry name" value="zf-RING_2"/>
    <property type="match status" value="1"/>
</dbReference>
<proteinExistence type="predicted"/>
<evidence type="ECO:0000256" key="3">
    <source>
        <dbReference type="ARBA" id="ARBA00022723"/>
    </source>
</evidence>
<accession>A0A8S1N391</accession>
<dbReference type="FunFam" id="3.30.40.10:FF:001411">
    <property type="entry name" value="Uncharacterized protein"/>
    <property type="match status" value="1"/>
</dbReference>
<evidence type="ECO:0000313" key="11">
    <source>
        <dbReference type="EMBL" id="CAD8081484.1"/>
    </source>
</evidence>
<evidence type="ECO:0000256" key="1">
    <source>
        <dbReference type="ARBA" id="ARBA00004370"/>
    </source>
</evidence>
<feature type="domain" description="RING-type" evidence="10">
    <location>
        <begin position="315"/>
        <end position="355"/>
    </location>
</feature>
<evidence type="ECO:0000256" key="7">
    <source>
        <dbReference type="ARBA" id="ARBA00023136"/>
    </source>
</evidence>
<evidence type="ECO:0000313" key="12">
    <source>
        <dbReference type="Proteomes" id="UP000692954"/>
    </source>
</evidence>
<keyword evidence="2 9" id="KW-0812">Transmembrane</keyword>
<protein>
    <recommendedName>
        <fullName evidence="10">RING-type domain-containing protein</fullName>
    </recommendedName>
</protein>
<keyword evidence="4 8" id="KW-0863">Zinc-finger</keyword>
<sequence>MIILAFLNFCSINCIPFSFTAQNPYLLIETFSETWTEMKIEVAENFLIQSSLQKNYTQYLQMYYLVEVGKQYDLDIYIYPEDKYKITQVETRDCPNNCSQNGLCQKLECQCFEQTAGDRCQYQIESIYDQSIYQFEMIPFQSKILAIYLQQNEIIDYQQQIRNIRVVASPSINVTIYFLFPFEIPYKSLKDNKLIFDGVINHEGQEIDFSDKFASYHIKTANYSFIFLFQNPYFQTLNFSLEFMMIDNDSSFQDFVLVIILSIVSFIILLVIIYIVKKRCQYMQENKQKGNETLNSQKGLLHLMGVVDPAKDQECIICLDLLDQKKCRITPCKHTLHEVCLNQWLQKQQNCPICREAFVDEDGYPKYVKTRNQTTTFLNHQISQYGIQ</sequence>
<dbReference type="SMART" id="SM00184">
    <property type="entry name" value="RING"/>
    <property type="match status" value="1"/>
</dbReference>
<evidence type="ECO:0000256" key="4">
    <source>
        <dbReference type="ARBA" id="ARBA00022771"/>
    </source>
</evidence>